<keyword evidence="4" id="KW-1185">Reference proteome</keyword>
<protein>
    <submittedName>
        <fullName evidence="3">Uncharacterized protein</fullName>
    </submittedName>
</protein>
<dbReference type="InParanoid" id="A0A1E7EQU3"/>
<evidence type="ECO:0000256" key="1">
    <source>
        <dbReference type="SAM" id="MobiDB-lite"/>
    </source>
</evidence>
<accession>A0A1E7EQU3</accession>
<evidence type="ECO:0000313" key="4">
    <source>
        <dbReference type="Proteomes" id="UP000095751"/>
    </source>
</evidence>
<keyword evidence="2" id="KW-0812">Transmembrane</keyword>
<feature type="region of interest" description="Disordered" evidence="1">
    <location>
        <begin position="105"/>
        <end position="130"/>
    </location>
</feature>
<feature type="transmembrane region" description="Helical" evidence="2">
    <location>
        <begin position="24"/>
        <end position="46"/>
    </location>
</feature>
<dbReference type="OrthoDB" id="47786at2759"/>
<organism evidence="3 4">
    <name type="scientific">Fragilariopsis cylindrus CCMP1102</name>
    <dbReference type="NCBI Taxonomy" id="635003"/>
    <lineage>
        <taxon>Eukaryota</taxon>
        <taxon>Sar</taxon>
        <taxon>Stramenopiles</taxon>
        <taxon>Ochrophyta</taxon>
        <taxon>Bacillariophyta</taxon>
        <taxon>Bacillariophyceae</taxon>
        <taxon>Bacillariophycidae</taxon>
        <taxon>Bacillariales</taxon>
        <taxon>Bacillariaceae</taxon>
        <taxon>Fragilariopsis</taxon>
    </lineage>
</organism>
<keyword evidence="2" id="KW-0472">Membrane</keyword>
<sequence length="384" mass="42337">MQALTTATGVFSVSKMAIKTRQSASALFVLIMMITLTSISTTALQLKKTPTSTLSSSSSSLLSSMRMMTPSSFSSSFTSAVKQQQLQQQFVGVVREKELENYYLSDIPKHRRDNDNDNDNGEINNNKKNDKDIFGEKIKDKNFKNSLLEMKETVYSALPPPPEDQFIITGDLVVLFLYAFTSHSFNDWFVSNELSRQDISLVEAVHELDPTGIIVNTNSVPSWVDTTQSSIAINHALDVSARESLLNHWGPLLSTEGSSCVALCTCWLVAGYVHRAFLYKNTAYCDSSQALIKTIQTWFTSALLLTVLTISTDFFLTHYGQTPGIIEGGLGYGSIIPISQTDGTGGFVSLVSSLLTQSDVTFIVDSLTVLIAWRWTANRILNSL</sequence>
<keyword evidence="2" id="KW-1133">Transmembrane helix</keyword>
<gene>
    <name evidence="3" type="ORF">FRACYDRAFT_250174</name>
</gene>
<dbReference type="AlphaFoldDB" id="A0A1E7EQU3"/>
<proteinExistence type="predicted"/>
<evidence type="ECO:0000313" key="3">
    <source>
        <dbReference type="EMBL" id="OEU08380.1"/>
    </source>
</evidence>
<dbReference type="Proteomes" id="UP000095751">
    <property type="component" value="Unassembled WGS sequence"/>
</dbReference>
<dbReference type="EMBL" id="KV784381">
    <property type="protein sequence ID" value="OEU08380.1"/>
    <property type="molecule type" value="Genomic_DNA"/>
</dbReference>
<reference evidence="3 4" key="1">
    <citation type="submission" date="2016-09" db="EMBL/GenBank/DDBJ databases">
        <title>Extensive genetic diversity and differential bi-allelic expression allows diatom success in the polar Southern Ocean.</title>
        <authorList>
            <consortium name="DOE Joint Genome Institute"/>
            <person name="Mock T."/>
            <person name="Otillar R.P."/>
            <person name="Strauss J."/>
            <person name="Dupont C."/>
            <person name="Frickenhaus S."/>
            <person name="Maumus F."/>
            <person name="Mcmullan M."/>
            <person name="Sanges R."/>
            <person name="Schmutz J."/>
            <person name="Toseland A."/>
            <person name="Valas R."/>
            <person name="Veluchamy A."/>
            <person name="Ward B.J."/>
            <person name="Allen A."/>
            <person name="Barry K."/>
            <person name="Falciatore A."/>
            <person name="Ferrante M."/>
            <person name="Fortunato A.E."/>
            <person name="Gloeckner G."/>
            <person name="Gruber A."/>
            <person name="Hipkin R."/>
            <person name="Janech M."/>
            <person name="Kroth P."/>
            <person name="Leese F."/>
            <person name="Lindquist E."/>
            <person name="Lyon B.R."/>
            <person name="Martin J."/>
            <person name="Mayer C."/>
            <person name="Parker M."/>
            <person name="Quesneville H."/>
            <person name="Raymond J."/>
            <person name="Uhlig C."/>
            <person name="Valentin K.U."/>
            <person name="Worden A.Z."/>
            <person name="Armbrust E.V."/>
            <person name="Bowler C."/>
            <person name="Green B."/>
            <person name="Moulton V."/>
            <person name="Van Oosterhout C."/>
            <person name="Grigoriev I."/>
        </authorList>
    </citation>
    <scope>NUCLEOTIDE SEQUENCE [LARGE SCALE GENOMIC DNA]</scope>
    <source>
        <strain evidence="3 4">CCMP1102</strain>
    </source>
</reference>
<evidence type="ECO:0000256" key="2">
    <source>
        <dbReference type="SAM" id="Phobius"/>
    </source>
</evidence>
<name>A0A1E7EQU3_9STRA</name>
<dbReference type="KEGG" id="fcy:FRACYDRAFT_250174"/>